<proteinExistence type="predicted"/>
<dbReference type="InterPro" id="IPR036388">
    <property type="entry name" value="WH-like_DNA-bd_sf"/>
</dbReference>
<dbReference type="InterPro" id="IPR036390">
    <property type="entry name" value="WH_DNA-bd_sf"/>
</dbReference>
<dbReference type="GO" id="GO:0003677">
    <property type="term" value="F:DNA binding"/>
    <property type="evidence" value="ECO:0007669"/>
    <property type="project" value="UniProtKB-KW"/>
</dbReference>
<dbReference type="PANTHER" id="PTHR33204">
    <property type="entry name" value="TRANSCRIPTIONAL REGULATOR, MARR FAMILY"/>
    <property type="match status" value="1"/>
</dbReference>
<keyword evidence="6" id="KW-1185">Reference proteome</keyword>
<evidence type="ECO:0000313" key="5">
    <source>
        <dbReference type="EMBL" id="MBM1715476.1"/>
    </source>
</evidence>
<reference evidence="5 6" key="1">
    <citation type="submission" date="2021-01" db="EMBL/GenBank/DDBJ databases">
        <title>Diatom-associated Roseobacters Show Island Model of Population Structure.</title>
        <authorList>
            <person name="Qu L."/>
            <person name="Feng X."/>
            <person name="Chen Y."/>
            <person name="Li L."/>
            <person name="Wang X."/>
            <person name="Hu Z."/>
            <person name="Wang H."/>
            <person name="Luo H."/>
        </authorList>
    </citation>
    <scope>NUCLEOTIDE SEQUENCE [LARGE SCALE GENOMIC DNA]</scope>
    <source>
        <strain evidence="5 6">TR60-84</strain>
    </source>
</reference>
<dbReference type="PROSITE" id="PS51118">
    <property type="entry name" value="HTH_HXLR"/>
    <property type="match status" value="1"/>
</dbReference>
<gene>
    <name evidence="5" type="ORF">JQV55_18050</name>
</gene>
<keyword evidence="2" id="KW-0238">DNA-binding</keyword>
<evidence type="ECO:0000256" key="3">
    <source>
        <dbReference type="ARBA" id="ARBA00023163"/>
    </source>
</evidence>
<dbReference type="InterPro" id="IPR002577">
    <property type="entry name" value="HTH_HxlR"/>
</dbReference>
<evidence type="ECO:0000313" key="6">
    <source>
        <dbReference type="Proteomes" id="UP000732193"/>
    </source>
</evidence>
<sequence length="107" mass="12019">MDSILRLLMGPWTTYILWVLSDSGPQRFGALKRAVPGISTRMLSERLRMLQAAEVIWRDQTQTIPPAVTYGLTERGDDLRQVLESLGEIAQRWQAEGAFKASQTAAE</sequence>
<dbReference type="EMBL" id="JAFBRM010000006">
    <property type="protein sequence ID" value="MBM1715476.1"/>
    <property type="molecule type" value="Genomic_DNA"/>
</dbReference>
<evidence type="ECO:0000256" key="2">
    <source>
        <dbReference type="ARBA" id="ARBA00023125"/>
    </source>
</evidence>
<dbReference type="Proteomes" id="UP000732193">
    <property type="component" value="Unassembled WGS sequence"/>
</dbReference>
<dbReference type="Gene3D" id="1.10.10.10">
    <property type="entry name" value="Winged helix-like DNA-binding domain superfamily/Winged helix DNA-binding domain"/>
    <property type="match status" value="1"/>
</dbReference>
<keyword evidence="3" id="KW-0804">Transcription</keyword>
<name>A0AAE2W0X7_9RHOB</name>
<accession>A0AAE2W0X7</accession>
<dbReference type="AlphaFoldDB" id="A0AAE2W0X7"/>
<organism evidence="5 6">
    <name type="scientific">Sulfitobacter geojensis</name>
    <dbReference type="NCBI Taxonomy" id="1342299"/>
    <lineage>
        <taxon>Bacteria</taxon>
        <taxon>Pseudomonadati</taxon>
        <taxon>Pseudomonadota</taxon>
        <taxon>Alphaproteobacteria</taxon>
        <taxon>Rhodobacterales</taxon>
        <taxon>Roseobacteraceae</taxon>
        <taxon>Sulfitobacter</taxon>
    </lineage>
</organism>
<protein>
    <submittedName>
        <fullName evidence="5">Helix-turn-helix transcriptional regulator</fullName>
    </submittedName>
</protein>
<evidence type="ECO:0000259" key="4">
    <source>
        <dbReference type="PROSITE" id="PS51118"/>
    </source>
</evidence>
<dbReference type="SUPFAM" id="SSF46785">
    <property type="entry name" value="Winged helix' DNA-binding domain"/>
    <property type="match status" value="1"/>
</dbReference>
<dbReference type="RefSeq" id="WP_203243312.1">
    <property type="nucleotide sequence ID" value="NZ_JAFBRL010000006.1"/>
</dbReference>
<keyword evidence="1" id="KW-0805">Transcription regulation</keyword>
<dbReference type="PANTHER" id="PTHR33204:SF37">
    <property type="entry name" value="HTH-TYPE TRANSCRIPTIONAL REGULATOR YODB"/>
    <property type="match status" value="1"/>
</dbReference>
<comment type="caution">
    <text evidence="5">The sequence shown here is derived from an EMBL/GenBank/DDBJ whole genome shotgun (WGS) entry which is preliminary data.</text>
</comment>
<feature type="domain" description="HTH hxlR-type" evidence="4">
    <location>
        <begin position="1"/>
        <end position="98"/>
    </location>
</feature>
<dbReference type="Pfam" id="PF01638">
    <property type="entry name" value="HxlR"/>
    <property type="match status" value="1"/>
</dbReference>
<evidence type="ECO:0000256" key="1">
    <source>
        <dbReference type="ARBA" id="ARBA00023015"/>
    </source>
</evidence>